<reference evidence="1" key="1">
    <citation type="submission" date="2019-05" db="EMBL/GenBank/DDBJ databases">
        <title>Annotation for the trematode Fasciolopsis buski.</title>
        <authorList>
            <person name="Choi Y.-J."/>
        </authorList>
    </citation>
    <scope>NUCLEOTIDE SEQUENCE</scope>
    <source>
        <strain evidence="1">HT</strain>
        <tissue evidence="1">Whole worm</tissue>
    </source>
</reference>
<comment type="caution">
    <text evidence="1">The sequence shown here is derived from an EMBL/GenBank/DDBJ whole genome shotgun (WGS) entry which is preliminary data.</text>
</comment>
<protein>
    <submittedName>
        <fullName evidence="1">Uncharacterized protein</fullName>
    </submittedName>
</protein>
<sequence length="146" mass="16586">MALVITVIYENLPKESVSQNVTLSPILFWIQSANSSDNHKLNFVKLLTSHLKIFGAVTKSQSRKILIRFPRLNVLVRLIQLLVQSLTVYHLELTSWILFCIGQFMSSFLLENPKILQAAYTKIIEVIIGLKTSECVVNNGLGKHEY</sequence>
<evidence type="ECO:0000313" key="2">
    <source>
        <dbReference type="Proteomes" id="UP000728185"/>
    </source>
</evidence>
<dbReference type="Proteomes" id="UP000728185">
    <property type="component" value="Unassembled WGS sequence"/>
</dbReference>
<evidence type="ECO:0000313" key="1">
    <source>
        <dbReference type="EMBL" id="KAA0183677.1"/>
    </source>
</evidence>
<dbReference type="EMBL" id="LUCM01011629">
    <property type="protein sequence ID" value="KAA0183677.1"/>
    <property type="molecule type" value="Genomic_DNA"/>
</dbReference>
<proteinExistence type="predicted"/>
<gene>
    <name evidence="1" type="ORF">FBUS_01652</name>
</gene>
<accession>A0A8E0VDW9</accession>
<name>A0A8E0VDW9_9TREM</name>
<keyword evidence="2" id="KW-1185">Reference proteome</keyword>
<dbReference type="AlphaFoldDB" id="A0A8E0VDW9"/>
<organism evidence="1 2">
    <name type="scientific">Fasciolopsis buskii</name>
    <dbReference type="NCBI Taxonomy" id="27845"/>
    <lineage>
        <taxon>Eukaryota</taxon>
        <taxon>Metazoa</taxon>
        <taxon>Spiralia</taxon>
        <taxon>Lophotrochozoa</taxon>
        <taxon>Platyhelminthes</taxon>
        <taxon>Trematoda</taxon>
        <taxon>Digenea</taxon>
        <taxon>Plagiorchiida</taxon>
        <taxon>Echinostomata</taxon>
        <taxon>Echinostomatoidea</taxon>
        <taxon>Fasciolidae</taxon>
        <taxon>Fasciolopsis</taxon>
    </lineage>
</organism>